<feature type="compositionally biased region" description="Pro residues" evidence="1">
    <location>
        <begin position="858"/>
        <end position="868"/>
    </location>
</feature>
<feature type="compositionally biased region" description="Pro residues" evidence="1">
    <location>
        <begin position="821"/>
        <end position="832"/>
    </location>
</feature>
<feature type="region of interest" description="Disordered" evidence="1">
    <location>
        <begin position="620"/>
        <end position="1009"/>
    </location>
</feature>
<feature type="compositionally biased region" description="Low complexity" evidence="1">
    <location>
        <begin position="988"/>
        <end position="998"/>
    </location>
</feature>
<feature type="compositionally biased region" description="Pro residues" evidence="1">
    <location>
        <begin position="717"/>
        <end position="727"/>
    </location>
</feature>
<evidence type="ECO:0000313" key="2">
    <source>
        <dbReference type="EMBL" id="KAJ7199046.1"/>
    </source>
</evidence>
<dbReference type="Proteomes" id="UP001219525">
    <property type="component" value="Unassembled WGS sequence"/>
</dbReference>
<keyword evidence="3" id="KW-1185">Reference proteome</keyword>
<reference evidence="2" key="1">
    <citation type="submission" date="2023-03" db="EMBL/GenBank/DDBJ databases">
        <title>Massive genome expansion in bonnet fungi (Mycena s.s.) driven by repeated elements and novel gene families across ecological guilds.</title>
        <authorList>
            <consortium name="Lawrence Berkeley National Laboratory"/>
            <person name="Harder C.B."/>
            <person name="Miyauchi S."/>
            <person name="Viragh M."/>
            <person name="Kuo A."/>
            <person name="Thoen E."/>
            <person name="Andreopoulos B."/>
            <person name="Lu D."/>
            <person name="Skrede I."/>
            <person name="Drula E."/>
            <person name="Henrissat B."/>
            <person name="Morin E."/>
            <person name="Kohler A."/>
            <person name="Barry K."/>
            <person name="LaButti K."/>
            <person name="Morin E."/>
            <person name="Salamov A."/>
            <person name="Lipzen A."/>
            <person name="Mereny Z."/>
            <person name="Hegedus B."/>
            <person name="Baldrian P."/>
            <person name="Stursova M."/>
            <person name="Weitz H."/>
            <person name="Taylor A."/>
            <person name="Grigoriev I.V."/>
            <person name="Nagy L.G."/>
            <person name="Martin F."/>
            <person name="Kauserud H."/>
        </authorList>
    </citation>
    <scope>NUCLEOTIDE SEQUENCE</scope>
    <source>
        <strain evidence="2">9144</strain>
    </source>
</reference>
<feature type="compositionally biased region" description="Pro residues" evidence="1">
    <location>
        <begin position="785"/>
        <end position="794"/>
    </location>
</feature>
<organism evidence="2 3">
    <name type="scientific">Mycena pura</name>
    <dbReference type="NCBI Taxonomy" id="153505"/>
    <lineage>
        <taxon>Eukaryota</taxon>
        <taxon>Fungi</taxon>
        <taxon>Dikarya</taxon>
        <taxon>Basidiomycota</taxon>
        <taxon>Agaricomycotina</taxon>
        <taxon>Agaricomycetes</taxon>
        <taxon>Agaricomycetidae</taxon>
        <taxon>Agaricales</taxon>
        <taxon>Marasmiineae</taxon>
        <taxon>Mycenaceae</taxon>
        <taxon>Mycena</taxon>
    </lineage>
</organism>
<gene>
    <name evidence="2" type="ORF">GGX14DRAFT_401680</name>
</gene>
<feature type="compositionally biased region" description="Pro residues" evidence="1">
    <location>
        <begin position="751"/>
        <end position="760"/>
    </location>
</feature>
<proteinExistence type="predicted"/>
<feature type="region of interest" description="Disordered" evidence="1">
    <location>
        <begin position="521"/>
        <end position="606"/>
    </location>
</feature>
<feature type="compositionally biased region" description="Pro residues" evidence="1">
    <location>
        <begin position="240"/>
        <end position="253"/>
    </location>
</feature>
<sequence>MSTSKVATPSTKTHSKHTHEPHTTSIKAQTAKRHLTLKKYYEKQAQKTLPQGPEARQGSRVANDARQGEQKYVARYGGVSFEHIYMPMLDFFGKGHLTNVRLIDKTTNGFPREYIPDECGNPSNNHMIPLLLISFFLYLDMLYYCDPPFHPDPDHNPQTSSQRVWLAVSPNTRFPGPGNYTSWESCRKATEGIADANGVRYASRAASLPAWHARCRLGEHDHPVDPNAFAAPPYSEPNFPMDPSPPTSSPVSPPRTSSLRRGQIDTCLQGLGSGRPPPVAHPAFFYSIQGGSITHHDYDEAAAQLLDIQKANPSAKLTVSRNHQYVSYVAGGLSPDDAQEVLDIDDATAAVDRADADADTAQLAAHFGLTGEGLVASYLEWEEIRRLPLDQALPRMEARHQAANSPAAAAAAEELSRSLHHLALGGPQGRTASGHSIIWDTFTGDDEYFAQVNSRDSDPQRLSGRQAQAVVLWYMSHIFGMGLFFTYGTVKYKYKWQRQWYYGTRVTYVPLVYNKSEASLKMPGRASTPQKRATRSAVKARGGRTHLDIPRGDKNPKVTKNKAPATSKALTAPASARANVSKKGATPADSEEEREVDPETEQEKGFGEFLNQVKNAYNKSYTTVPHAPTPPSEPPIPPNGGEHAHAPTPSNEPPVPPNGGEHTPMLPNEPPIPPNMYECAPTPSKEPPVPPDGSERAHAPTLPKEPLVPPNDGERAPTPPMETPIPPNNGERAPAPPNEPPVPLKADERAPTPPKEPPVPANSSERARAPTPNEPPIPKVDERTPTPPKEPPILPNGGEHARARTPPIEPPIPPNNGERAPAPPPNEPPVPPKADEHAPTPPKEHPVPPNGGERARAPTPPKEPPVPPNGSERARTPMLLNEPLSDILPNNREHAPTLPNEPPVPPNTDERARTPPPIPRNGSEHAGAPNEPLSDVLPNDRERAPTPLSDEDEDDDGQTHLLPPPKQPLGLSGATHRGRNPLAPEQPLKLGGKSLGSGPEAKGVEGFEV</sequence>
<feature type="region of interest" description="Disordered" evidence="1">
    <location>
        <begin position="45"/>
        <end position="66"/>
    </location>
</feature>
<feature type="compositionally biased region" description="Basic and acidic residues" evidence="1">
    <location>
        <begin position="545"/>
        <end position="556"/>
    </location>
</feature>
<feature type="region of interest" description="Disordered" evidence="1">
    <location>
        <begin position="226"/>
        <end position="259"/>
    </location>
</feature>
<dbReference type="AlphaFoldDB" id="A0AAD6Y897"/>
<feature type="compositionally biased region" description="Pro residues" evidence="1">
    <location>
        <begin position="734"/>
        <end position="743"/>
    </location>
</feature>
<name>A0AAD6Y897_9AGAR</name>
<comment type="caution">
    <text evidence="2">The sequence shown here is derived from an EMBL/GenBank/DDBJ whole genome shotgun (WGS) entry which is preliminary data.</text>
</comment>
<evidence type="ECO:0000256" key="1">
    <source>
        <dbReference type="SAM" id="MobiDB-lite"/>
    </source>
</evidence>
<feature type="compositionally biased region" description="Pro residues" evidence="1">
    <location>
        <begin position="627"/>
        <end position="638"/>
    </location>
</feature>
<evidence type="ECO:0000313" key="3">
    <source>
        <dbReference type="Proteomes" id="UP001219525"/>
    </source>
</evidence>
<protein>
    <submittedName>
        <fullName evidence="2">Uncharacterized protein</fullName>
    </submittedName>
</protein>
<accession>A0AAD6Y897</accession>
<feature type="compositionally biased region" description="Basic and acidic residues" evidence="1">
    <location>
        <begin position="833"/>
        <end position="846"/>
    </location>
</feature>
<dbReference type="EMBL" id="JARJCW010000070">
    <property type="protein sequence ID" value="KAJ7199046.1"/>
    <property type="molecule type" value="Genomic_DNA"/>
</dbReference>
<feature type="compositionally biased region" description="Acidic residues" evidence="1">
    <location>
        <begin position="589"/>
        <end position="600"/>
    </location>
</feature>
<feature type="region of interest" description="Disordered" evidence="1">
    <location>
        <begin position="1"/>
        <end position="31"/>
    </location>
</feature>